<dbReference type="RefSeq" id="WP_156626613.1">
    <property type="nucleotide sequence ID" value="NZ_CACRTO010000020.1"/>
</dbReference>
<dbReference type="Gene3D" id="3.40.1080.10">
    <property type="entry name" value="Glutaconate Coenzyme A-transferase"/>
    <property type="match status" value="1"/>
</dbReference>
<evidence type="ECO:0000259" key="3">
    <source>
        <dbReference type="Pfam" id="PF02550"/>
    </source>
</evidence>
<dbReference type="InterPro" id="IPR038460">
    <property type="entry name" value="AcetylCoA_hyd_C_sf"/>
</dbReference>
<protein>
    <submittedName>
        <fullName evidence="5">Succinyl-CoA:coenzyme A transferase</fullName>
        <ecNumber evidence="5">2.8.3.-</ecNumber>
    </submittedName>
</protein>
<dbReference type="PANTHER" id="PTHR21432:SF20">
    <property type="entry name" value="ACETYL-COA HYDROLASE"/>
    <property type="match status" value="1"/>
</dbReference>
<dbReference type="Pfam" id="PF02550">
    <property type="entry name" value="AcetylCoA_hydro"/>
    <property type="match status" value="1"/>
</dbReference>
<sequence length="440" mass="48882">MRENNISKEKYITVDEALSLIKSGDVIVTGLGGAEAREILSNLHRIADRVNDITVTTCLPQVSAEYFMNPEYKDSFRMDGWFYTGPMRKAQKNGNVSLIPNHLHLTAFKRQFHKKTNIYMGTATPPDKHGFLSLSLSNIYEKRILKEADLVILEINKNYPRTLGDVEIHISDVDYVVETDYPVPVLPDSEPNEKDLLIGKFIADRINDGDCIQLGIGGIPNAVAASLMDKKDLGLHTEMFTTGIMNLIKAGVITGKRKNFNYGKHVAGFALGTKELYDFLDDNPSIMMMDGYWTNDPYVIAQNDNQVSINTSIEVDLTGQCASESIGPMQFSATGGQSDTAVGSQMSKNGRSFIALYSTAMVKNKETGEKEEISKIVPFLKQGAAVSLSRNDVDMVVTEYGVAELRGTTIAERVERLISIAHPKFREELLRQAKEFGIIY</sequence>
<dbReference type="PANTHER" id="PTHR21432">
    <property type="entry name" value="ACETYL-COA HYDROLASE-RELATED"/>
    <property type="match status" value="1"/>
</dbReference>
<dbReference type="Pfam" id="PF13336">
    <property type="entry name" value="AcetylCoA_hyd_C"/>
    <property type="match status" value="1"/>
</dbReference>
<gene>
    <name evidence="5" type="primary">cat1</name>
    <name evidence="5" type="ORF">CTLFYP3_02162</name>
</gene>
<dbReference type="InterPro" id="IPR003702">
    <property type="entry name" value="ActCoA_hydro_N"/>
</dbReference>
<name>A0A6N3E418_9CLOT</name>
<dbReference type="Gene3D" id="3.30.750.70">
    <property type="entry name" value="4-hydroxybutyrate coenzyme like domains"/>
    <property type="match status" value="1"/>
</dbReference>
<dbReference type="EC" id="2.8.3.-" evidence="5"/>
<evidence type="ECO:0000259" key="4">
    <source>
        <dbReference type="Pfam" id="PF13336"/>
    </source>
</evidence>
<proteinExistence type="inferred from homology"/>
<comment type="similarity">
    <text evidence="1">Belongs to the acetyl-CoA hydrolase/transferase family.</text>
</comment>
<feature type="domain" description="Acetyl-CoA hydrolase/transferase C-terminal" evidence="4">
    <location>
        <begin position="272"/>
        <end position="433"/>
    </location>
</feature>
<dbReference type="SUPFAM" id="SSF100950">
    <property type="entry name" value="NagB/RpiA/CoA transferase-like"/>
    <property type="match status" value="2"/>
</dbReference>
<dbReference type="InterPro" id="IPR037171">
    <property type="entry name" value="NagB/RpiA_transferase-like"/>
</dbReference>
<dbReference type="GO" id="GO:0008775">
    <property type="term" value="F:acetate CoA-transferase activity"/>
    <property type="evidence" value="ECO:0007669"/>
    <property type="project" value="InterPro"/>
</dbReference>
<accession>A0A6N3E418</accession>
<reference evidence="5" key="1">
    <citation type="submission" date="2019-11" db="EMBL/GenBank/DDBJ databases">
        <authorList>
            <person name="Feng L."/>
        </authorList>
    </citation>
    <scope>NUCLEOTIDE SEQUENCE</scope>
    <source>
        <strain evidence="5">CTertiumLFYP3</strain>
    </source>
</reference>
<dbReference type="InterPro" id="IPR026888">
    <property type="entry name" value="AcetylCoA_hyd_C"/>
</dbReference>
<dbReference type="InterPro" id="IPR046433">
    <property type="entry name" value="ActCoA_hydro"/>
</dbReference>
<organism evidence="5">
    <name type="scientific">Clostridium tertium</name>
    <dbReference type="NCBI Taxonomy" id="1559"/>
    <lineage>
        <taxon>Bacteria</taxon>
        <taxon>Bacillati</taxon>
        <taxon>Bacillota</taxon>
        <taxon>Clostridia</taxon>
        <taxon>Eubacteriales</taxon>
        <taxon>Clostridiaceae</taxon>
        <taxon>Clostridium</taxon>
    </lineage>
</organism>
<evidence type="ECO:0000256" key="2">
    <source>
        <dbReference type="ARBA" id="ARBA00022679"/>
    </source>
</evidence>
<dbReference type="AlphaFoldDB" id="A0A6N3E418"/>
<dbReference type="EMBL" id="CACRTO010000020">
    <property type="protein sequence ID" value="VYU35760.1"/>
    <property type="molecule type" value="Genomic_DNA"/>
</dbReference>
<feature type="domain" description="Acetyl-CoA hydrolase/transferase N-terminal" evidence="3">
    <location>
        <begin position="75"/>
        <end position="187"/>
    </location>
</feature>
<dbReference type="GO" id="GO:0006083">
    <property type="term" value="P:acetate metabolic process"/>
    <property type="evidence" value="ECO:0007669"/>
    <property type="project" value="InterPro"/>
</dbReference>
<dbReference type="Gene3D" id="3.40.1080.20">
    <property type="entry name" value="Acetyl-CoA hydrolase/transferase C-terminal domain"/>
    <property type="match status" value="1"/>
</dbReference>
<evidence type="ECO:0000256" key="1">
    <source>
        <dbReference type="ARBA" id="ARBA00009632"/>
    </source>
</evidence>
<evidence type="ECO:0000313" key="5">
    <source>
        <dbReference type="EMBL" id="VYU35760.1"/>
    </source>
</evidence>
<keyword evidence="2 5" id="KW-0808">Transferase</keyword>